<dbReference type="PANTHER" id="PTHR41161:SF1">
    <property type="entry name" value="PROTEIN NCBP2AS2"/>
    <property type="match status" value="1"/>
</dbReference>
<keyword evidence="2" id="KW-1185">Reference proteome</keyword>
<evidence type="ECO:0000313" key="2">
    <source>
        <dbReference type="Proteomes" id="UP001347796"/>
    </source>
</evidence>
<dbReference type="EMBL" id="JAZGQO010000007">
    <property type="protein sequence ID" value="KAK6181689.1"/>
    <property type="molecule type" value="Genomic_DNA"/>
</dbReference>
<organism evidence="1 2">
    <name type="scientific">Patella caerulea</name>
    <name type="common">Rayed Mediterranean limpet</name>
    <dbReference type="NCBI Taxonomy" id="87958"/>
    <lineage>
        <taxon>Eukaryota</taxon>
        <taxon>Metazoa</taxon>
        <taxon>Spiralia</taxon>
        <taxon>Lophotrochozoa</taxon>
        <taxon>Mollusca</taxon>
        <taxon>Gastropoda</taxon>
        <taxon>Patellogastropoda</taxon>
        <taxon>Patelloidea</taxon>
        <taxon>Patellidae</taxon>
        <taxon>Patella</taxon>
    </lineage>
</organism>
<evidence type="ECO:0000313" key="1">
    <source>
        <dbReference type="EMBL" id="KAK6181689.1"/>
    </source>
</evidence>
<dbReference type="InterPro" id="IPR042407">
    <property type="entry name" value="NCBP2-AS2"/>
</dbReference>
<dbReference type="PANTHER" id="PTHR41161">
    <property type="entry name" value="PROTEIN NCBP2AS2"/>
    <property type="match status" value="1"/>
</dbReference>
<comment type="caution">
    <text evidence="1">The sequence shown here is derived from an EMBL/GenBank/DDBJ whole genome shotgun (WGS) entry which is preliminary data.</text>
</comment>
<dbReference type="Proteomes" id="UP001347796">
    <property type="component" value="Unassembled WGS sequence"/>
</dbReference>
<name>A0AAN8JTL6_PATCE</name>
<proteinExistence type="predicted"/>
<dbReference type="AlphaFoldDB" id="A0AAN8JTL6"/>
<gene>
    <name evidence="1" type="ORF">SNE40_009496</name>
</gene>
<reference evidence="1 2" key="1">
    <citation type="submission" date="2024-01" db="EMBL/GenBank/DDBJ databases">
        <title>The genome of the rayed Mediterranean limpet Patella caerulea (Linnaeus, 1758).</title>
        <authorList>
            <person name="Anh-Thu Weber A."/>
            <person name="Halstead-Nussloch G."/>
        </authorList>
    </citation>
    <scope>NUCLEOTIDE SEQUENCE [LARGE SCALE GENOMIC DNA]</scope>
    <source>
        <strain evidence="1">AATW-2023a</strain>
        <tissue evidence="1">Whole specimen</tissue>
    </source>
</reference>
<protein>
    <submittedName>
        <fullName evidence="1">Uncharacterized protein</fullName>
    </submittedName>
</protein>
<sequence>MPLRALLRYLLQNDQIVQKLSESYPIRRAAQMTAYVFHRGKDLGHEGLEKLQEADIVNKMRDEASKTGQKLGSMKESFTKDVKEGLKEINEQYKKNSK</sequence>
<accession>A0AAN8JTL6</accession>